<dbReference type="InterPro" id="IPR051087">
    <property type="entry name" value="Mitochondrial_ACSM"/>
</dbReference>
<evidence type="ECO:0000259" key="5">
    <source>
        <dbReference type="Pfam" id="PF00501"/>
    </source>
</evidence>
<dbReference type="Gene3D" id="3.30.300.30">
    <property type="match status" value="1"/>
</dbReference>
<keyword evidence="2" id="KW-0436">Ligase</keyword>
<dbReference type="InterPro" id="IPR025110">
    <property type="entry name" value="AMP-bd_C"/>
</dbReference>
<dbReference type="FunFam" id="3.30.300.30:FF:000005">
    <property type="entry name" value="Acyl-coenzyme A synthetase ACSM5, mitochondrial"/>
    <property type="match status" value="1"/>
</dbReference>
<dbReference type="GO" id="GO:0006637">
    <property type="term" value="P:acyl-CoA metabolic process"/>
    <property type="evidence" value="ECO:0007669"/>
    <property type="project" value="TreeGrafter"/>
</dbReference>
<dbReference type="Pfam" id="PF13193">
    <property type="entry name" value="AMP-binding_C"/>
    <property type="match status" value="1"/>
</dbReference>
<proteinExistence type="inferred from homology"/>
<dbReference type="EMBL" id="FOJY01000016">
    <property type="protein sequence ID" value="SFB27017.1"/>
    <property type="molecule type" value="Genomic_DNA"/>
</dbReference>
<dbReference type="PANTHER" id="PTHR43605">
    <property type="entry name" value="ACYL-COENZYME A SYNTHETASE"/>
    <property type="match status" value="1"/>
</dbReference>
<evidence type="ECO:0000313" key="7">
    <source>
        <dbReference type="EMBL" id="SFB27017.1"/>
    </source>
</evidence>
<name>A0A1I0ZNE8_9FIRM</name>
<dbReference type="GO" id="GO:0016405">
    <property type="term" value="F:CoA-ligase activity"/>
    <property type="evidence" value="ECO:0007669"/>
    <property type="project" value="UniProtKB-ARBA"/>
</dbReference>
<evidence type="ECO:0000259" key="6">
    <source>
        <dbReference type="Pfam" id="PF13193"/>
    </source>
</evidence>
<dbReference type="AlphaFoldDB" id="A0A1I0ZNE8"/>
<dbReference type="InterPro" id="IPR000873">
    <property type="entry name" value="AMP-dep_synth/lig_dom"/>
</dbReference>
<keyword evidence="3" id="KW-0547">Nucleotide-binding</keyword>
<keyword evidence="4" id="KW-0067">ATP-binding</keyword>
<gene>
    <name evidence="7" type="ORF">SAMN05216249_11646</name>
</gene>
<dbReference type="RefSeq" id="WP_092873502.1">
    <property type="nucleotide sequence ID" value="NZ_FOJY01000016.1"/>
</dbReference>
<dbReference type="GO" id="GO:0015645">
    <property type="term" value="F:fatty acid ligase activity"/>
    <property type="evidence" value="ECO:0007669"/>
    <property type="project" value="TreeGrafter"/>
</dbReference>
<evidence type="ECO:0000313" key="8">
    <source>
        <dbReference type="Proteomes" id="UP000198838"/>
    </source>
</evidence>
<comment type="similarity">
    <text evidence="1">Belongs to the ATP-dependent AMP-binding enzyme family.</text>
</comment>
<dbReference type="GO" id="GO:0006633">
    <property type="term" value="P:fatty acid biosynthetic process"/>
    <property type="evidence" value="ECO:0007669"/>
    <property type="project" value="TreeGrafter"/>
</dbReference>
<dbReference type="InterPro" id="IPR042099">
    <property type="entry name" value="ANL_N_sf"/>
</dbReference>
<feature type="domain" description="AMP-binding enzyme C-terminal" evidence="6">
    <location>
        <begin position="457"/>
        <end position="535"/>
    </location>
</feature>
<reference evidence="7 8" key="1">
    <citation type="submission" date="2016-10" db="EMBL/GenBank/DDBJ databases">
        <authorList>
            <person name="de Groot N.N."/>
        </authorList>
    </citation>
    <scope>NUCLEOTIDE SEQUENCE [LARGE SCALE GENOMIC DNA]</scope>
    <source>
        <strain evidence="7 8">DSM 5522</strain>
    </source>
</reference>
<evidence type="ECO:0000256" key="4">
    <source>
        <dbReference type="ARBA" id="ARBA00022840"/>
    </source>
</evidence>
<organism evidence="7 8">
    <name type="scientific">Acetitomaculum ruminis DSM 5522</name>
    <dbReference type="NCBI Taxonomy" id="1120918"/>
    <lineage>
        <taxon>Bacteria</taxon>
        <taxon>Bacillati</taxon>
        <taxon>Bacillota</taxon>
        <taxon>Clostridia</taxon>
        <taxon>Lachnospirales</taxon>
        <taxon>Lachnospiraceae</taxon>
        <taxon>Acetitomaculum</taxon>
    </lineage>
</organism>
<accession>A0A1I0ZNE8</accession>
<dbReference type="Proteomes" id="UP000198838">
    <property type="component" value="Unassembled WGS sequence"/>
</dbReference>
<dbReference type="GO" id="GO:0005524">
    <property type="term" value="F:ATP binding"/>
    <property type="evidence" value="ECO:0007669"/>
    <property type="project" value="UniProtKB-KW"/>
</dbReference>
<feature type="domain" description="AMP-dependent synthetase/ligase" evidence="5">
    <location>
        <begin position="38"/>
        <end position="406"/>
    </location>
</feature>
<evidence type="ECO:0000256" key="3">
    <source>
        <dbReference type="ARBA" id="ARBA00022741"/>
    </source>
</evidence>
<dbReference type="Gene3D" id="3.40.50.12780">
    <property type="entry name" value="N-terminal domain of ligase-like"/>
    <property type="match status" value="1"/>
</dbReference>
<protein>
    <submittedName>
        <fullName evidence="7">Acetyl-CoA synthetase</fullName>
    </submittedName>
</protein>
<dbReference type="OrthoDB" id="9778383at2"/>
<dbReference type="Pfam" id="PF00501">
    <property type="entry name" value="AMP-binding"/>
    <property type="match status" value="1"/>
</dbReference>
<dbReference type="PANTHER" id="PTHR43605:SF10">
    <property type="entry name" value="ACYL-COA SYNTHETASE MEDIUM CHAIN FAMILY MEMBER 3"/>
    <property type="match status" value="1"/>
</dbReference>
<dbReference type="GO" id="GO:0004321">
    <property type="term" value="F:fatty-acyl-CoA synthase activity"/>
    <property type="evidence" value="ECO:0007669"/>
    <property type="project" value="TreeGrafter"/>
</dbReference>
<dbReference type="STRING" id="1120918.SAMN05216249_11646"/>
<dbReference type="SUPFAM" id="SSF56801">
    <property type="entry name" value="Acetyl-CoA synthetase-like"/>
    <property type="match status" value="1"/>
</dbReference>
<keyword evidence="8" id="KW-1185">Reference proteome</keyword>
<evidence type="ECO:0000256" key="2">
    <source>
        <dbReference type="ARBA" id="ARBA00022598"/>
    </source>
</evidence>
<evidence type="ECO:0000256" key="1">
    <source>
        <dbReference type="ARBA" id="ARBA00006432"/>
    </source>
</evidence>
<dbReference type="InterPro" id="IPR045851">
    <property type="entry name" value="AMP-bd_C_sf"/>
</dbReference>
<sequence length="556" mass="63604">MSLIYEEYYKEIKDNKGQIVKIETDFGENFNFAYDVVDRFAKESPDKTALIHKSADNEEKRFTFKDLKIYSDKEANVLKKLGIEKKDSVLLLLKRRVEFWICILALHKLGAVAIPTSHMVSAKDISERIKVSKAKAIICVNSEHICKKVEEATKGIDIKPIVVGEKYQGMLSYEELFNQADENFTRVLTNVKDDMLYYFTSGTNGDPKAVIHDYSYPLAHIYTAKNWHGMKDGDLHLTVADSGWAKSAWGKLYGQWFLGASIMVYDYEQFYATDMLKLLEEEKINTFCAPPTIYKYLLLEDIKKYDLSNLRQVTTAGEAMPKEISLKFEEITGLKIREGFGQTETALQICTPVGEEGKEGSIGKINPLYNIKLVDEEGQEVLDNEEGEIVIIPQKESDKLGIFKGYLGDDTEYKSVWENGIYHTKDRAKKDEEGYFYFLGRNDDVIKSSGYRIGPSEVEDILMTHPAVFECAITAYPSKSRGFIVKASVVLNEGYKGDNALKNTLQDFTKERIALYKYPRKIEFLDALPHTNNGKINRSKIRMKDYENFQKKLLTN</sequence>